<name>A0A552UY12_9FLAO</name>
<comment type="caution">
    <text evidence="2">The sequence shown here is derived from an EMBL/GenBank/DDBJ whole genome shotgun (WGS) entry which is preliminary data.</text>
</comment>
<proteinExistence type="predicted"/>
<sequence length="113" mass="13606">MADFLIDVNLPYYFSLWNSDSFIHQKDINDEWTDEQIWKYAQENNLTILTKDSDFSNKILLRQPPPKIIHIRFGNMKMKDFYDTISKLWSDVLILNKNNKLVNVFKDRIEAFE</sequence>
<evidence type="ECO:0000313" key="3">
    <source>
        <dbReference type="Proteomes" id="UP000320643"/>
    </source>
</evidence>
<dbReference type="RefSeq" id="WP_143374340.1">
    <property type="nucleotide sequence ID" value="NZ_VJVZ01000010.1"/>
</dbReference>
<keyword evidence="3" id="KW-1185">Reference proteome</keyword>
<accession>A0A552UY12</accession>
<evidence type="ECO:0000313" key="2">
    <source>
        <dbReference type="EMBL" id="TRW23127.1"/>
    </source>
</evidence>
<protein>
    <recommendedName>
        <fullName evidence="1">DUF5615 domain-containing protein</fullName>
    </recommendedName>
</protein>
<dbReference type="AlphaFoldDB" id="A0A552UY12"/>
<organism evidence="2 3">
    <name type="scientific">Flavobacterium zepuense</name>
    <dbReference type="NCBI Taxonomy" id="2593302"/>
    <lineage>
        <taxon>Bacteria</taxon>
        <taxon>Pseudomonadati</taxon>
        <taxon>Bacteroidota</taxon>
        <taxon>Flavobacteriia</taxon>
        <taxon>Flavobacteriales</taxon>
        <taxon>Flavobacteriaceae</taxon>
        <taxon>Flavobacterium</taxon>
    </lineage>
</organism>
<evidence type="ECO:0000259" key="1">
    <source>
        <dbReference type="Pfam" id="PF18480"/>
    </source>
</evidence>
<dbReference type="EMBL" id="VJVZ01000010">
    <property type="protein sequence ID" value="TRW23127.1"/>
    <property type="molecule type" value="Genomic_DNA"/>
</dbReference>
<gene>
    <name evidence="2" type="ORF">FMM05_15665</name>
</gene>
<dbReference type="Pfam" id="PF18480">
    <property type="entry name" value="DUF5615"/>
    <property type="match status" value="1"/>
</dbReference>
<dbReference type="Proteomes" id="UP000320643">
    <property type="component" value="Unassembled WGS sequence"/>
</dbReference>
<feature type="domain" description="DUF5615" evidence="1">
    <location>
        <begin position="4"/>
        <end position="105"/>
    </location>
</feature>
<reference evidence="2 3" key="1">
    <citation type="submission" date="2019-07" db="EMBL/GenBank/DDBJ databases">
        <title>Flavobacterium sp. nov., isolated from glacier ice.</title>
        <authorList>
            <person name="Liu Q."/>
            <person name="Xin Y.-H."/>
        </authorList>
    </citation>
    <scope>NUCLEOTIDE SEQUENCE [LARGE SCALE GENOMIC DNA]</scope>
    <source>
        <strain evidence="2 3">ZT4R6</strain>
    </source>
</reference>
<dbReference type="InterPro" id="IPR041049">
    <property type="entry name" value="DUF5615"/>
</dbReference>
<dbReference type="OrthoDB" id="27473at2"/>